<dbReference type="Gene3D" id="2.60.40.1120">
    <property type="entry name" value="Carboxypeptidase-like, regulatory domain"/>
    <property type="match status" value="1"/>
</dbReference>
<evidence type="ECO:0000313" key="2">
    <source>
        <dbReference type="Proteomes" id="UP000185669"/>
    </source>
</evidence>
<reference evidence="2" key="1">
    <citation type="submission" date="2017-01" db="EMBL/GenBank/DDBJ databases">
        <authorList>
            <person name="Varghese N."/>
            <person name="Submissions S."/>
        </authorList>
    </citation>
    <scope>NUCLEOTIDE SEQUENCE [LARGE SCALE GENOMIC DNA]</scope>
    <source>
        <strain evidence="2">ATCC 700103</strain>
    </source>
</reference>
<dbReference type="InterPro" id="IPR008969">
    <property type="entry name" value="CarboxyPept-like_regulatory"/>
</dbReference>
<protein>
    <submittedName>
        <fullName evidence="1">Uncharacterized protein</fullName>
    </submittedName>
</protein>
<dbReference type="PROSITE" id="PS51257">
    <property type="entry name" value="PROKAR_LIPOPROTEIN"/>
    <property type="match status" value="1"/>
</dbReference>
<dbReference type="EMBL" id="FTNC01000004">
    <property type="protein sequence ID" value="SIQ42787.1"/>
    <property type="molecule type" value="Genomic_DNA"/>
</dbReference>
<gene>
    <name evidence="1" type="ORF">SAMN05421834_10498</name>
</gene>
<dbReference type="SUPFAM" id="SSF49464">
    <property type="entry name" value="Carboxypeptidase regulatory domain-like"/>
    <property type="match status" value="1"/>
</dbReference>
<keyword evidence="2" id="KW-1185">Reference proteome</keyword>
<proteinExistence type="predicted"/>
<organism evidence="1 2">
    <name type="scientific">Halanaerobium kushneri</name>
    <dbReference type="NCBI Taxonomy" id="56779"/>
    <lineage>
        <taxon>Bacteria</taxon>
        <taxon>Bacillati</taxon>
        <taxon>Bacillota</taxon>
        <taxon>Clostridia</taxon>
        <taxon>Halanaerobiales</taxon>
        <taxon>Halanaerobiaceae</taxon>
        <taxon>Halanaerobium</taxon>
    </lineage>
</organism>
<dbReference type="Proteomes" id="UP000185669">
    <property type="component" value="Unassembled WGS sequence"/>
</dbReference>
<name>A0A1N6SP31_9FIRM</name>
<dbReference type="RefSeq" id="WP_076544123.1">
    <property type="nucleotide sequence ID" value="NZ_FTNC01000004.1"/>
</dbReference>
<accession>A0A1N6SP31</accession>
<evidence type="ECO:0000313" key="1">
    <source>
        <dbReference type="EMBL" id="SIQ42787.1"/>
    </source>
</evidence>
<sequence length="258" mass="28537">MKFLKSSKYWALVLGVIIGLFFLTGCSNDATDTLATEKYDVNFTVVDKMSTYPVSGAEITLAGEKEITNLDGKVSFKREDGSYDYNVKAIRYNQLQGKIVVNGENTFKDLELEITASGDDGDSIPAEDITPPVFQNLYAVVGGSVYGVVDPEINIKKITESDQCVILHFSEPVIFGSFDRLEDFEIQIIADDSEKSVNIKSFAEVSNYPDYLVIEIEAIEKTGVIIKVTISNSGRQKISDLANNLLEEVPEFQTVNIL</sequence>
<dbReference type="AlphaFoldDB" id="A0A1N6SP31"/>